<dbReference type="EMBL" id="BAABLF010000013">
    <property type="protein sequence ID" value="GAA5192332.1"/>
    <property type="molecule type" value="Genomic_DNA"/>
</dbReference>
<accession>A0ABP9SA87</accession>
<evidence type="ECO:0000313" key="3">
    <source>
        <dbReference type="Proteomes" id="UP001501600"/>
    </source>
</evidence>
<comment type="caution">
    <text evidence="2">The sequence shown here is derived from an EMBL/GenBank/DDBJ whole genome shotgun (WGS) entry which is preliminary data.</text>
</comment>
<name>A0ABP9SA87_9GAMM</name>
<organism evidence="2 3">
    <name type="scientific">Ferrimonas gelatinilytica</name>
    <dbReference type="NCBI Taxonomy" id="1255257"/>
    <lineage>
        <taxon>Bacteria</taxon>
        <taxon>Pseudomonadati</taxon>
        <taxon>Pseudomonadota</taxon>
        <taxon>Gammaproteobacteria</taxon>
        <taxon>Alteromonadales</taxon>
        <taxon>Ferrimonadaceae</taxon>
        <taxon>Ferrimonas</taxon>
    </lineage>
</organism>
<sequence>MKHAKGLLLALVLCAPASAQGPDWSYCDEGSASERCLAYLSGVIDGALIMREMAHPEPFKGQSLSERALKYRVGQRFQQANRALCEQNQPQRDHMVTAVRDLVADGEIRSQDDLKQALTELMQCP</sequence>
<keyword evidence="3" id="KW-1185">Reference proteome</keyword>
<reference evidence="3" key="1">
    <citation type="journal article" date="2019" name="Int. J. Syst. Evol. Microbiol.">
        <title>The Global Catalogue of Microorganisms (GCM) 10K type strain sequencing project: providing services to taxonomists for standard genome sequencing and annotation.</title>
        <authorList>
            <consortium name="The Broad Institute Genomics Platform"/>
            <consortium name="The Broad Institute Genome Sequencing Center for Infectious Disease"/>
            <person name="Wu L."/>
            <person name="Ma J."/>
        </authorList>
    </citation>
    <scope>NUCLEOTIDE SEQUENCE [LARGE SCALE GENOMIC DNA]</scope>
    <source>
        <strain evidence="3">JCM 18720</strain>
    </source>
</reference>
<gene>
    <name evidence="2" type="ORF">GCM10025772_21280</name>
</gene>
<evidence type="ECO:0000313" key="2">
    <source>
        <dbReference type="EMBL" id="GAA5192332.1"/>
    </source>
</evidence>
<dbReference type="Proteomes" id="UP001501600">
    <property type="component" value="Unassembled WGS sequence"/>
</dbReference>
<feature type="signal peptide" evidence="1">
    <location>
        <begin position="1"/>
        <end position="19"/>
    </location>
</feature>
<protein>
    <recommendedName>
        <fullName evidence="4">Rap1a immunity protein domain-containing protein</fullName>
    </recommendedName>
</protein>
<proteinExistence type="predicted"/>
<keyword evidence="1" id="KW-0732">Signal</keyword>
<evidence type="ECO:0000256" key="1">
    <source>
        <dbReference type="SAM" id="SignalP"/>
    </source>
</evidence>
<feature type="chain" id="PRO_5046416227" description="Rap1a immunity protein domain-containing protein" evidence="1">
    <location>
        <begin position="20"/>
        <end position="125"/>
    </location>
</feature>
<evidence type="ECO:0008006" key="4">
    <source>
        <dbReference type="Google" id="ProtNLM"/>
    </source>
</evidence>
<dbReference type="RefSeq" id="WP_345317043.1">
    <property type="nucleotide sequence ID" value="NZ_BAABLF010000013.1"/>
</dbReference>